<evidence type="ECO:0000313" key="2">
    <source>
        <dbReference type="EMBL" id="KAK6526651.1"/>
    </source>
</evidence>
<feature type="signal peptide" evidence="1">
    <location>
        <begin position="1"/>
        <end position="19"/>
    </location>
</feature>
<organism evidence="2 3">
    <name type="scientific">Orbilia ellipsospora</name>
    <dbReference type="NCBI Taxonomy" id="2528407"/>
    <lineage>
        <taxon>Eukaryota</taxon>
        <taxon>Fungi</taxon>
        <taxon>Dikarya</taxon>
        <taxon>Ascomycota</taxon>
        <taxon>Pezizomycotina</taxon>
        <taxon>Orbiliomycetes</taxon>
        <taxon>Orbiliales</taxon>
        <taxon>Orbiliaceae</taxon>
        <taxon>Orbilia</taxon>
    </lineage>
</organism>
<dbReference type="EMBL" id="JAVHJO010000016">
    <property type="protein sequence ID" value="KAK6526651.1"/>
    <property type="molecule type" value="Genomic_DNA"/>
</dbReference>
<keyword evidence="1" id="KW-0732">Signal</keyword>
<comment type="caution">
    <text evidence="2">The sequence shown here is derived from an EMBL/GenBank/DDBJ whole genome shotgun (WGS) entry which is preliminary data.</text>
</comment>
<evidence type="ECO:0000256" key="1">
    <source>
        <dbReference type="SAM" id="SignalP"/>
    </source>
</evidence>
<feature type="chain" id="PRO_5043922925" evidence="1">
    <location>
        <begin position="20"/>
        <end position="273"/>
    </location>
</feature>
<gene>
    <name evidence="2" type="ORF">TWF694_005232</name>
</gene>
<reference evidence="2 3" key="1">
    <citation type="submission" date="2019-10" db="EMBL/GenBank/DDBJ databases">
        <authorList>
            <person name="Palmer J.M."/>
        </authorList>
    </citation>
    <scope>NUCLEOTIDE SEQUENCE [LARGE SCALE GENOMIC DNA]</scope>
    <source>
        <strain evidence="2 3">TWF694</strain>
    </source>
</reference>
<sequence>MKTSTQTLILSFMALGASALNVTCPATYDPSCAFICGDAIHSCSSTYLAVGANAEACTVCPGVPSTCPATSSSSCAFVCSGENTASFCYASDISGTGLTCKACGSSTGTASNTASATSTGPPTSTSTAGDSPFATCPATFTSSCAFICGGTGGSACSSAFEFSASNASGCNLCTGGPSTCPSVPDASCAFVCSFTSGPKFCYSSDLSTNIQAPSAGITCQACSGTNNGGSQTTSSSSASQTSVVPPPAYTGGATVLKSGGMVAFGLVGIALAL</sequence>
<dbReference type="AlphaFoldDB" id="A0AAV9WW87"/>
<keyword evidence="3" id="KW-1185">Reference proteome</keyword>
<name>A0AAV9WW87_9PEZI</name>
<accession>A0AAV9WW87</accession>
<proteinExistence type="predicted"/>
<dbReference type="Proteomes" id="UP001365542">
    <property type="component" value="Unassembled WGS sequence"/>
</dbReference>
<evidence type="ECO:0000313" key="3">
    <source>
        <dbReference type="Proteomes" id="UP001365542"/>
    </source>
</evidence>
<protein>
    <submittedName>
        <fullName evidence="2">Uncharacterized protein</fullName>
    </submittedName>
</protein>